<dbReference type="InterPro" id="IPR012135">
    <property type="entry name" value="Dihydroorotate_DH_1_2"/>
</dbReference>
<comment type="catalytic activity">
    <reaction evidence="9">
        <text>(S)-dihydroorotate + A = orotate + AH2</text>
        <dbReference type="Rhea" id="RHEA:18073"/>
        <dbReference type="ChEBI" id="CHEBI:13193"/>
        <dbReference type="ChEBI" id="CHEBI:17499"/>
        <dbReference type="ChEBI" id="CHEBI:30839"/>
        <dbReference type="ChEBI" id="CHEBI:30864"/>
    </reaction>
</comment>
<feature type="binding site" evidence="9">
    <location>
        <position position="125"/>
    </location>
    <ligand>
        <name>FMN</name>
        <dbReference type="ChEBI" id="CHEBI:58210"/>
    </ligand>
</feature>
<feature type="binding site" evidence="9">
    <location>
        <begin position="69"/>
        <end position="73"/>
    </location>
    <ligand>
        <name>substrate</name>
    </ligand>
</feature>
<feature type="binding site" evidence="9">
    <location>
        <begin position="237"/>
        <end position="238"/>
    </location>
    <ligand>
        <name>FMN</name>
        <dbReference type="ChEBI" id="CHEBI:58210"/>
    </ligand>
</feature>
<accession>A0A7C4D844</accession>
<feature type="active site" description="Nucleophile" evidence="9">
    <location>
        <position position="128"/>
    </location>
</feature>
<dbReference type="InterPro" id="IPR001295">
    <property type="entry name" value="Dihydroorotate_DH_CS"/>
</dbReference>
<keyword evidence="5 9" id="KW-0285">Flavoprotein</keyword>
<dbReference type="UniPathway" id="UPA00070"/>
<reference evidence="11" key="1">
    <citation type="journal article" date="2020" name="mSystems">
        <title>Genome- and Community-Level Interaction Insights into Carbon Utilization and Element Cycling Functions of Hydrothermarchaeota in Hydrothermal Sediment.</title>
        <authorList>
            <person name="Zhou Z."/>
            <person name="Liu Y."/>
            <person name="Xu W."/>
            <person name="Pan J."/>
            <person name="Luo Z.H."/>
            <person name="Li M."/>
        </authorList>
    </citation>
    <scope>NUCLEOTIDE SEQUENCE [LARGE SCALE GENOMIC DNA]</scope>
    <source>
        <strain evidence="11">SpSt-642</strain>
    </source>
</reference>
<evidence type="ECO:0000256" key="8">
    <source>
        <dbReference type="ARBA" id="ARBA00023002"/>
    </source>
</evidence>
<keyword evidence="8 9" id="KW-0560">Oxidoreductase</keyword>
<keyword evidence="4 9" id="KW-0963">Cytoplasm</keyword>
<dbReference type="GO" id="GO:0004152">
    <property type="term" value="F:dihydroorotate dehydrogenase activity"/>
    <property type="evidence" value="ECO:0007669"/>
    <property type="project" value="UniProtKB-UniRule"/>
</dbReference>
<feature type="domain" description="Dihydroorotate dehydrogenase catalytic" evidence="10">
    <location>
        <begin position="4"/>
        <end position="281"/>
    </location>
</feature>
<comment type="subcellular location">
    <subcellularLocation>
        <location evidence="1 9">Cytoplasm</location>
    </subcellularLocation>
</comment>
<feature type="binding site" evidence="9">
    <location>
        <begin position="259"/>
        <end position="260"/>
    </location>
    <ligand>
        <name>FMN</name>
        <dbReference type="ChEBI" id="CHEBI:58210"/>
    </ligand>
</feature>
<dbReference type="PANTHER" id="PTHR48109">
    <property type="entry name" value="DIHYDROOROTATE DEHYDROGENASE (QUINONE), MITOCHONDRIAL-RELATED"/>
    <property type="match status" value="1"/>
</dbReference>
<dbReference type="NCBIfam" id="NF005574">
    <property type="entry name" value="PRK07259.1"/>
    <property type="match status" value="1"/>
</dbReference>
<dbReference type="GO" id="GO:0044205">
    <property type="term" value="P:'de novo' UMP biosynthetic process"/>
    <property type="evidence" value="ECO:0007669"/>
    <property type="project" value="UniProtKB-UniRule"/>
</dbReference>
<dbReference type="InterPro" id="IPR013785">
    <property type="entry name" value="Aldolase_TIM"/>
</dbReference>
<dbReference type="GO" id="GO:0005737">
    <property type="term" value="C:cytoplasm"/>
    <property type="evidence" value="ECO:0007669"/>
    <property type="project" value="UniProtKB-SubCell"/>
</dbReference>
<evidence type="ECO:0000256" key="5">
    <source>
        <dbReference type="ARBA" id="ARBA00022630"/>
    </source>
</evidence>
<dbReference type="InterPro" id="IPR005720">
    <property type="entry name" value="Dihydroorotate_DH_cat"/>
</dbReference>
<dbReference type="EMBL" id="DTBJ01000060">
    <property type="protein sequence ID" value="HGM59340.1"/>
    <property type="molecule type" value="Genomic_DNA"/>
</dbReference>
<sequence length="298" mass="32418">MVKLSIRLTNIDLKHPIMNASGVMGNSVESIVKLIKSNVSAVVTKTLTLERREGYSTPVLIPLEYGLLNAIGLANPGIDSLYEFVKIVKKHNLPVIASISGRNINEYVESTIKALDAGVDGLELNMSCPHTLDYRVDSIETIREITSSVKSICSKPIWVKLSYSRELIRETGVALESGADAVVLINTIPGMVIDIYVSKPVLSNKYGGLSGPAIHPIAIYCIYSIYREYGCEIIGAGGIVDWKTAIETIQAGARALQLATAFYMKGYGVVNEILKGIEKYMVENNINSIDELIGLAHS</sequence>
<feature type="binding site" evidence="9">
    <location>
        <begin position="186"/>
        <end position="187"/>
    </location>
    <ligand>
        <name>substrate</name>
    </ligand>
</feature>
<feature type="binding site" evidence="9">
    <location>
        <position position="21"/>
    </location>
    <ligand>
        <name>FMN</name>
        <dbReference type="ChEBI" id="CHEBI:58210"/>
    </ligand>
</feature>
<comment type="cofactor">
    <cofactor evidence="9">
        <name>FMN</name>
        <dbReference type="ChEBI" id="CHEBI:58210"/>
    </cofactor>
    <text evidence="9">Binds 1 FMN per subunit.</text>
</comment>
<evidence type="ECO:0000256" key="6">
    <source>
        <dbReference type="ARBA" id="ARBA00022643"/>
    </source>
</evidence>
<feature type="binding site" evidence="9">
    <location>
        <position position="160"/>
    </location>
    <ligand>
        <name>FMN</name>
        <dbReference type="ChEBI" id="CHEBI:58210"/>
    </ligand>
</feature>
<gene>
    <name evidence="9" type="primary">pyrD</name>
    <name evidence="11" type="ORF">ENU14_07155</name>
</gene>
<dbReference type="PROSITE" id="PS00911">
    <property type="entry name" value="DHODEHASE_1"/>
    <property type="match status" value="1"/>
</dbReference>
<dbReference type="EC" id="1.3.-.-" evidence="9"/>
<protein>
    <recommendedName>
        <fullName evidence="9">Dihydroorotate dehydrogenase</fullName>
        <shortName evidence="9">DHOD</shortName>
        <shortName evidence="9">DHODase</shortName>
        <shortName evidence="9">DHOdehase</shortName>
        <ecNumber evidence="9">1.3.-.-</ecNumber>
    </recommendedName>
</protein>
<organism evidence="11">
    <name type="scientific">Staphylothermus marinus</name>
    <dbReference type="NCBI Taxonomy" id="2280"/>
    <lineage>
        <taxon>Archaea</taxon>
        <taxon>Thermoproteota</taxon>
        <taxon>Thermoprotei</taxon>
        <taxon>Desulfurococcales</taxon>
        <taxon>Desulfurococcaceae</taxon>
        <taxon>Staphylothermus</taxon>
    </lineage>
</organism>
<feature type="binding site" evidence="9">
    <location>
        <position position="185"/>
    </location>
    <ligand>
        <name>FMN</name>
        <dbReference type="ChEBI" id="CHEBI:58210"/>
    </ligand>
</feature>
<dbReference type="PANTHER" id="PTHR48109:SF1">
    <property type="entry name" value="DIHYDROOROTATE DEHYDROGENASE (FUMARATE)"/>
    <property type="match status" value="1"/>
</dbReference>
<evidence type="ECO:0000313" key="11">
    <source>
        <dbReference type="EMBL" id="HGM59340.1"/>
    </source>
</evidence>
<dbReference type="PROSITE" id="PS00912">
    <property type="entry name" value="DHODEHASE_2"/>
    <property type="match status" value="1"/>
</dbReference>
<comment type="similarity">
    <text evidence="3 9">Belongs to the dihydroorotate dehydrogenase family. Type 1 subfamily.</text>
</comment>
<evidence type="ECO:0000259" key="10">
    <source>
        <dbReference type="Pfam" id="PF01180"/>
    </source>
</evidence>
<comment type="pathway">
    <text evidence="2 9">Pyrimidine metabolism; UMP biosynthesis via de novo pathway.</text>
</comment>
<feature type="binding site" evidence="9">
    <location>
        <begin position="45"/>
        <end position="46"/>
    </location>
    <ligand>
        <name>FMN</name>
        <dbReference type="ChEBI" id="CHEBI:58210"/>
    </ligand>
</feature>
<dbReference type="Pfam" id="PF01180">
    <property type="entry name" value="DHO_dh"/>
    <property type="match status" value="1"/>
</dbReference>
<dbReference type="GO" id="GO:0006207">
    <property type="term" value="P:'de novo' pyrimidine nucleobase biosynthetic process"/>
    <property type="evidence" value="ECO:0007669"/>
    <property type="project" value="InterPro"/>
</dbReference>
<dbReference type="SUPFAM" id="SSF51395">
    <property type="entry name" value="FMN-linked oxidoreductases"/>
    <property type="match status" value="1"/>
</dbReference>
<feature type="binding site" evidence="9">
    <location>
        <position position="211"/>
    </location>
    <ligand>
        <name>FMN</name>
        <dbReference type="ChEBI" id="CHEBI:58210"/>
    </ligand>
</feature>
<dbReference type="NCBIfam" id="TIGR01037">
    <property type="entry name" value="pyrD_sub1_fam"/>
    <property type="match status" value="1"/>
</dbReference>
<name>A0A7C4D844_STAMA</name>
<dbReference type="FunFam" id="3.20.20.70:FF:000027">
    <property type="entry name" value="Dihydropyrimidine dehydrogenase [NADP(+)]"/>
    <property type="match status" value="1"/>
</dbReference>
<keyword evidence="7 9" id="KW-0665">Pyrimidine biosynthesis</keyword>
<keyword evidence="6 9" id="KW-0288">FMN</keyword>
<evidence type="ECO:0000256" key="3">
    <source>
        <dbReference type="ARBA" id="ARBA00008008"/>
    </source>
</evidence>
<dbReference type="InterPro" id="IPR050074">
    <property type="entry name" value="DHO_dehydrogenase"/>
</dbReference>
<feature type="binding site" evidence="9">
    <location>
        <position position="45"/>
    </location>
    <ligand>
        <name>substrate</name>
    </ligand>
</feature>
<dbReference type="Gene3D" id="3.20.20.70">
    <property type="entry name" value="Aldolase class I"/>
    <property type="match status" value="1"/>
</dbReference>
<dbReference type="InterPro" id="IPR024920">
    <property type="entry name" value="Dihydroorotate_DH_1"/>
</dbReference>
<evidence type="ECO:0000256" key="9">
    <source>
        <dbReference type="HAMAP-Rule" id="MF_00224"/>
    </source>
</evidence>
<evidence type="ECO:0000256" key="4">
    <source>
        <dbReference type="ARBA" id="ARBA00022490"/>
    </source>
</evidence>
<feature type="binding site" evidence="9">
    <location>
        <position position="125"/>
    </location>
    <ligand>
        <name>substrate</name>
    </ligand>
</feature>
<comment type="caution">
    <text evidence="9">Lacks conserved residue(s) required for the propagation of feature annotation.</text>
</comment>
<comment type="caution">
    <text evidence="11">The sequence shown here is derived from an EMBL/GenBank/DDBJ whole genome shotgun (WGS) entry which is preliminary data.</text>
</comment>
<dbReference type="HAMAP" id="MF_00224">
    <property type="entry name" value="DHO_dh_type1"/>
    <property type="match status" value="1"/>
</dbReference>
<evidence type="ECO:0000256" key="2">
    <source>
        <dbReference type="ARBA" id="ARBA00004725"/>
    </source>
</evidence>
<dbReference type="AlphaFoldDB" id="A0A7C4D844"/>
<evidence type="ECO:0000256" key="1">
    <source>
        <dbReference type="ARBA" id="ARBA00004496"/>
    </source>
</evidence>
<proteinExistence type="inferred from homology"/>
<evidence type="ECO:0000256" key="7">
    <source>
        <dbReference type="ARBA" id="ARBA00022975"/>
    </source>
</evidence>
<comment type="function">
    <text evidence="9">Catalyzes the conversion of dihydroorotate to orotate.</text>
</comment>
<dbReference type="InterPro" id="IPR049622">
    <property type="entry name" value="Dihydroorotate_DH_I"/>
</dbReference>
<dbReference type="PIRSF" id="PIRSF000164">
    <property type="entry name" value="DHO_oxidase"/>
    <property type="match status" value="1"/>
</dbReference>